<dbReference type="AlphaFoldDB" id="A0A9Q0ERN9"/>
<proteinExistence type="predicted"/>
<gene>
    <name evidence="2" type="ORF">NHX12_022520</name>
</gene>
<reference evidence="2" key="1">
    <citation type="submission" date="2022-07" db="EMBL/GenBank/DDBJ databases">
        <title>Chromosome-level genome of Muraenolepis orangiensis.</title>
        <authorList>
            <person name="Kim J."/>
        </authorList>
    </citation>
    <scope>NUCLEOTIDE SEQUENCE</scope>
    <source>
        <strain evidence="2">KU_S4_2022</strain>
        <tissue evidence="2">Muscle</tissue>
    </source>
</reference>
<feature type="compositionally biased region" description="Pro residues" evidence="1">
    <location>
        <begin position="42"/>
        <end position="52"/>
    </location>
</feature>
<keyword evidence="3" id="KW-1185">Reference proteome</keyword>
<accession>A0A9Q0ERN9</accession>
<feature type="region of interest" description="Disordered" evidence="1">
    <location>
        <begin position="1"/>
        <end position="20"/>
    </location>
</feature>
<feature type="region of interest" description="Disordered" evidence="1">
    <location>
        <begin position="36"/>
        <end position="60"/>
    </location>
</feature>
<organism evidence="2 3">
    <name type="scientific">Muraenolepis orangiensis</name>
    <name type="common">Patagonian moray cod</name>
    <dbReference type="NCBI Taxonomy" id="630683"/>
    <lineage>
        <taxon>Eukaryota</taxon>
        <taxon>Metazoa</taxon>
        <taxon>Chordata</taxon>
        <taxon>Craniata</taxon>
        <taxon>Vertebrata</taxon>
        <taxon>Euteleostomi</taxon>
        <taxon>Actinopterygii</taxon>
        <taxon>Neopterygii</taxon>
        <taxon>Teleostei</taxon>
        <taxon>Neoteleostei</taxon>
        <taxon>Acanthomorphata</taxon>
        <taxon>Zeiogadaria</taxon>
        <taxon>Gadariae</taxon>
        <taxon>Gadiformes</taxon>
        <taxon>Muraenolepidoidei</taxon>
        <taxon>Muraenolepididae</taxon>
        <taxon>Muraenolepis</taxon>
    </lineage>
</organism>
<evidence type="ECO:0000256" key="1">
    <source>
        <dbReference type="SAM" id="MobiDB-lite"/>
    </source>
</evidence>
<protein>
    <submittedName>
        <fullName evidence="2">Uncharacterized protein</fullName>
    </submittedName>
</protein>
<evidence type="ECO:0000313" key="3">
    <source>
        <dbReference type="Proteomes" id="UP001148018"/>
    </source>
</evidence>
<name>A0A9Q0ERN9_9TELE</name>
<evidence type="ECO:0000313" key="2">
    <source>
        <dbReference type="EMBL" id="KAJ3610428.1"/>
    </source>
</evidence>
<comment type="caution">
    <text evidence="2">The sequence shown here is derived from an EMBL/GenBank/DDBJ whole genome shotgun (WGS) entry which is preliminary data.</text>
</comment>
<dbReference type="EMBL" id="JANIIK010000038">
    <property type="protein sequence ID" value="KAJ3610428.1"/>
    <property type="molecule type" value="Genomic_DNA"/>
</dbReference>
<sequence length="90" mass="9434">MERRCLGLTAPTQLPDGDTDWGQLLPGAPNCEAIPPNLDPLNPCPPPPPSTPLTPLGTHPLAPQTPIAATTGMYTIGEEIVSFFSIVDCS</sequence>
<dbReference type="Proteomes" id="UP001148018">
    <property type="component" value="Unassembled WGS sequence"/>
</dbReference>